<protein>
    <submittedName>
        <fullName evidence="2">Thiol reductase thioredoxin</fullName>
    </submittedName>
</protein>
<evidence type="ECO:0000259" key="1">
    <source>
        <dbReference type="Pfam" id="PF00085"/>
    </source>
</evidence>
<dbReference type="InterPro" id="IPR036249">
    <property type="entry name" value="Thioredoxin-like_sf"/>
</dbReference>
<keyword evidence="3" id="KW-1185">Reference proteome</keyword>
<feature type="domain" description="Thioredoxin" evidence="1">
    <location>
        <begin position="18"/>
        <end position="87"/>
    </location>
</feature>
<name>A0A917LHN5_9BACI</name>
<organism evidence="2 3">
    <name type="scientific">Lysinibacillus alkalisoli</name>
    <dbReference type="NCBI Taxonomy" id="1911548"/>
    <lineage>
        <taxon>Bacteria</taxon>
        <taxon>Bacillati</taxon>
        <taxon>Bacillota</taxon>
        <taxon>Bacilli</taxon>
        <taxon>Bacillales</taxon>
        <taxon>Bacillaceae</taxon>
        <taxon>Lysinibacillus</taxon>
    </lineage>
</organism>
<dbReference type="CDD" id="cd02947">
    <property type="entry name" value="TRX_family"/>
    <property type="match status" value="1"/>
</dbReference>
<evidence type="ECO:0000313" key="2">
    <source>
        <dbReference type="EMBL" id="GGG24203.1"/>
    </source>
</evidence>
<dbReference type="SUPFAM" id="SSF52833">
    <property type="entry name" value="Thioredoxin-like"/>
    <property type="match status" value="1"/>
</dbReference>
<sequence length="103" mass="12028">MALRMKEWTEEQFEWAKKRSSALYVYTPMCGTCLVASKMMEVVVHLVPKRNIGQMNVNYHSQLALDYEIESVPCLLIFDEGELTKKVYAFQSVPFLYELLKIN</sequence>
<accession>A0A917LHN5</accession>
<dbReference type="Gene3D" id="3.40.30.10">
    <property type="entry name" value="Glutaredoxin"/>
    <property type="match status" value="1"/>
</dbReference>
<dbReference type="Pfam" id="PF00085">
    <property type="entry name" value="Thioredoxin"/>
    <property type="match status" value="1"/>
</dbReference>
<dbReference type="EMBL" id="BMJT01000005">
    <property type="protein sequence ID" value="GGG24203.1"/>
    <property type="molecule type" value="Genomic_DNA"/>
</dbReference>
<gene>
    <name evidence="2" type="ORF">GCM10007425_18340</name>
</gene>
<evidence type="ECO:0000313" key="3">
    <source>
        <dbReference type="Proteomes" id="UP000616608"/>
    </source>
</evidence>
<dbReference type="Proteomes" id="UP000616608">
    <property type="component" value="Unassembled WGS sequence"/>
</dbReference>
<dbReference type="InterPro" id="IPR013766">
    <property type="entry name" value="Thioredoxin_domain"/>
</dbReference>
<comment type="caution">
    <text evidence="2">The sequence shown here is derived from an EMBL/GenBank/DDBJ whole genome shotgun (WGS) entry which is preliminary data.</text>
</comment>
<proteinExistence type="predicted"/>
<reference evidence="2" key="1">
    <citation type="journal article" date="2014" name="Int. J. Syst. Evol. Microbiol.">
        <title>Complete genome sequence of Corynebacterium casei LMG S-19264T (=DSM 44701T), isolated from a smear-ripened cheese.</title>
        <authorList>
            <consortium name="US DOE Joint Genome Institute (JGI-PGF)"/>
            <person name="Walter F."/>
            <person name="Albersmeier A."/>
            <person name="Kalinowski J."/>
            <person name="Ruckert C."/>
        </authorList>
    </citation>
    <scope>NUCLEOTIDE SEQUENCE</scope>
    <source>
        <strain evidence="2">CGMCC 1.15760</strain>
    </source>
</reference>
<dbReference type="AlphaFoldDB" id="A0A917LHN5"/>
<reference evidence="2" key="2">
    <citation type="submission" date="2020-09" db="EMBL/GenBank/DDBJ databases">
        <authorList>
            <person name="Sun Q."/>
            <person name="Zhou Y."/>
        </authorList>
    </citation>
    <scope>NUCLEOTIDE SEQUENCE</scope>
    <source>
        <strain evidence="2">CGMCC 1.15760</strain>
    </source>
</reference>